<dbReference type="Proteomes" id="UP001231362">
    <property type="component" value="Unassembled WGS sequence"/>
</dbReference>
<comment type="caution">
    <text evidence="1">The sequence shown here is derived from an EMBL/GenBank/DDBJ whole genome shotgun (WGS) entry which is preliminary data.</text>
</comment>
<evidence type="ECO:0000313" key="2">
    <source>
        <dbReference type="Proteomes" id="UP001231362"/>
    </source>
</evidence>
<gene>
    <name evidence="1" type="ORF">J2S07_001098</name>
</gene>
<organism evidence="1 2">
    <name type="scientific">Anoxybacillus andreesenii</name>
    <dbReference type="NCBI Taxonomy" id="1325932"/>
    <lineage>
        <taxon>Bacteria</taxon>
        <taxon>Bacillati</taxon>
        <taxon>Bacillota</taxon>
        <taxon>Bacilli</taxon>
        <taxon>Bacillales</taxon>
        <taxon>Anoxybacillaceae</taxon>
        <taxon>Anoxybacillus</taxon>
    </lineage>
</organism>
<evidence type="ECO:0000313" key="1">
    <source>
        <dbReference type="EMBL" id="MDQ0154794.1"/>
    </source>
</evidence>
<dbReference type="RefSeq" id="WP_307149386.1">
    <property type="nucleotide sequence ID" value="NZ_JAUSTU010000004.1"/>
</dbReference>
<keyword evidence="2" id="KW-1185">Reference proteome</keyword>
<name>A0ABT9V1G4_9BACL</name>
<dbReference type="EMBL" id="JAUSTU010000004">
    <property type="protein sequence ID" value="MDQ0154794.1"/>
    <property type="molecule type" value="Genomic_DNA"/>
</dbReference>
<protein>
    <submittedName>
        <fullName evidence="1">Carbon monoxide dehydrogenase subunit G</fullName>
    </submittedName>
</protein>
<dbReference type="CDD" id="cd07812">
    <property type="entry name" value="SRPBCC"/>
    <property type="match status" value="1"/>
</dbReference>
<dbReference type="Gene3D" id="3.30.530.20">
    <property type="match status" value="1"/>
</dbReference>
<dbReference type="SUPFAM" id="SSF55961">
    <property type="entry name" value="Bet v1-like"/>
    <property type="match status" value="1"/>
</dbReference>
<dbReference type="InterPro" id="IPR023393">
    <property type="entry name" value="START-like_dom_sf"/>
</dbReference>
<accession>A0ABT9V1G4</accession>
<sequence length="148" mass="16842">MAKLYSMIIDAPIEAVWAFLKDFDHWAPLIPGYVTHKIWNSRKSSWIFTTEIGVIKKKIEFDLEIHSMHAPRSITFQVEGTNEGFIGHGNIEAKKMKRGRTFITASLDLQATGPLAKLIKPLLKSNPPKITQEFKEEVTARIHAYHNG</sequence>
<reference evidence="1 2" key="1">
    <citation type="submission" date="2023-07" db="EMBL/GenBank/DDBJ databases">
        <title>Genomic Encyclopedia of Type Strains, Phase IV (KMG-IV): sequencing the most valuable type-strain genomes for metagenomic binning, comparative biology and taxonomic classification.</title>
        <authorList>
            <person name="Goeker M."/>
        </authorList>
    </citation>
    <scope>NUCLEOTIDE SEQUENCE [LARGE SCALE GENOMIC DNA]</scope>
    <source>
        <strain evidence="1 2">DSM 23948</strain>
    </source>
</reference>
<dbReference type="InterPro" id="IPR010419">
    <property type="entry name" value="CO_DH_gsu"/>
</dbReference>
<dbReference type="Pfam" id="PF06240">
    <property type="entry name" value="COXG"/>
    <property type="match status" value="1"/>
</dbReference>
<proteinExistence type="predicted"/>